<comment type="caution">
    <text evidence="2">The sequence shown here is derived from an EMBL/GenBank/DDBJ whole genome shotgun (WGS) entry which is preliminary data.</text>
</comment>
<dbReference type="Proteomes" id="UP000673975">
    <property type="component" value="Unassembled WGS sequence"/>
</dbReference>
<reference evidence="2" key="1">
    <citation type="submission" date="2021-02" db="EMBL/GenBank/DDBJ databases">
        <title>Natronogracilivirga saccharolytica gen. nov. sp. nov. a new anaerobic, haloalkiliphilic carbohydrate-fermenting bacterium from soda lake and proposing of Cyclonatronumiaceae fam. nov. in the phylum Balneolaeota.</title>
        <authorList>
            <person name="Zhilina T.N."/>
            <person name="Sorokin D.Y."/>
            <person name="Zavarzina D.G."/>
            <person name="Toshchakov S.V."/>
            <person name="Kublanov I.V."/>
        </authorList>
    </citation>
    <scope>NUCLEOTIDE SEQUENCE</scope>
    <source>
        <strain evidence="2">Z-1702</strain>
    </source>
</reference>
<dbReference type="GO" id="GO:0006355">
    <property type="term" value="P:regulation of DNA-templated transcription"/>
    <property type="evidence" value="ECO:0007669"/>
    <property type="project" value="UniProtKB-ARBA"/>
</dbReference>
<organism evidence="2 3">
    <name type="scientific">Natronogracilivirga saccharolytica</name>
    <dbReference type="NCBI Taxonomy" id="2812953"/>
    <lineage>
        <taxon>Bacteria</taxon>
        <taxon>Pseudomonadati</taxon>
        <taxon>Balneolota</taxon>
        <taxon>Balneolia</taxon>
        <taxon>Balneolales</taxon>
        <taxon>Cyclonatronaceae</taxon>
        <taxon>Natronogracilivirga</taxon>
    </lineage>
</organism>
<protein>
    <submittedName>
        <fullName evidence="2">Transcriptional regulator</fullName>
    </submittedName>
</protein>
<dbReference type="InterPro" id="IPR036390">
    <property type="entry name" value="WH_DNA-bd_sf"/>
</dbReference>
<sequence length="101" mass="11513">MASEPIYLDYRKLDNLIHSRIRLALMSVLTRVDDLSFNELKKSVNATDGNLSTHLSRLEEAGYIQVEKITEGNKTESRYSVTEKGLTAFARYIMDIEPFIG</sequence>
<evidence type="ECO:0000313" key="2">
    <source>
        <dbReference type="EMBL" id="MBP3191610.1"/>
    </source>
</evidence>
<dbReference type="PANTHER" id="PTHR37318">
    <property type="entry name" value="BSL7504 PROTEIN"/>
    <property type="match status" value="1"/>
</dbReference>
<name>A0A8J7RJ08_9BACT</name>
<dbReference type="InterPro" id="IPR027395">
    <property type="entry name" value="WH_DNA-bd_dom"/>
</dbReference>
<evidence type="ECO:0000259" key="1">
    <source>
        <dbReference type="Pfam" id="PF13601"/>
    </source>
</evidence>
<dbReference type="EMBL" id="JAFIDN010000002">
    <property type="protein sequence ID" value="MBP3191610.1"/>
    <property type="molecule type" value="Genomic_DNA"/>
</dbReference>
<dbReference type="PANTHER" id="PTHR37318:SF1">
    <property type="entry name" value="BSL7504 PROTEIN"/>
    <property type="match status" value="1"/>
</dbReference>
<gene>
    <name evidence="2" type="ORF">NATSA_02925</name>
</gene>
<dbReference type="Gene3D" id="1.10.10.10">
    <property type="entry name" value="Winged helix-like DNA-binding domain superfamily/Winged helix DNA-binding domain"/>
    <property type="match status" value="1"/>
</dbReference>
<dbReference type="InterPro" id="IPR011991">
    <property type="entry name" value="ArsR-like_HTH"/>
</dbReference>
<dbReference type="CDD" id="cd00090">
    <property type="entry name" value="HTH_ARSR"/>
    <property type="match status" value="1"/>
</dbReference>
<proteinExistence type="predicted"/>
<dbReference type="InterPro" id="IPR036388">
    <property type="entry name" value="WH-like_DNA-bd_sf"/>
</dbReference>
<dbReference type="AlphaFoldDB" id="A0A8J7RJ08"/>
<dbReference type="RefSeq" id="WP_210510269.1">
    <property type="nucleotide sequence ID" value="NZ_JAFIDN010000002.1"/>
</dbReference>
<accession>A0A8J7RJ08</accession>
<feature type="domain" description="Winged helix DNA-binding" evidence="1">
    <location>
        <begin position="21"/>
        <end position="97"/>
    </location>
</feature>
<dbReference type="SUPFAM" id="SSF46785">
    <property type="entry name" value="Winged helix' DNA-binding domain"/>
    <property type="match status" value="1"/>
</dbReference>
<keyword evidence="3" id="KW-1185">Reference proteome</keyword>
<evidence type="ECO:0000313" key="3">
    <source>
        <dbReference type="Proteomes" id="UP000673975"/>
    </source>
</evidence>
<dbReference type="Pfam" id="PF13601">
    <property type="entry name" value="HTH_34"/>
    <property type="match status" value="1"/>
</dbReference>